<reference evidence="2" key="1">
    <citation type="submission" date="2017-09" db="EMBL/GenBank/DDBJ databases">
        <authorList>
            <person name="Varghese N."/>
            <person name="Submissions S."/>
        </authorList>
    </citation>
    <scope>NUCLEOTIDE SEQUENCE [LARGE SCALE GENOMIC DNA]</scope>
    <source>
        <strain evidence="2">CGMCC 1.8913</strain>
    </source>
</reference>
<dbReference type="RefSeq" id="WP_179636805.1">
    <property type="nucleotide sequence ID" value="NZ_OBEK01000001.1"/>
</dbReference>
<dbReference type="EMBL" id="OBEK01000001">
    <property type="protein sequence ID" value="SNZ04744.1"/>
    <property type="molecule type" value="Genomic_DNA"/>
</dbReference>
<dbReference type="AlphaFoldDB" id="A0A285N5K0"/>
<evidence type="ECO:0000313" key="2">
    <source>
        <dbReference type="Proteomes" id="UP000219356"/>
    </source>
</evidence>
<organism evidence="1 2">
    <name type="scientific">Terribacillus aidingensis</name>
    <dbReference type="NCBI Taxonomy" id="586416"/>
    <lineage>
        <taxon>Bacteria</taxon>
        <taxon>Bacillati</taxon>
        <taxon>Bacillota</taxon>
        <taxon>Bacilli</taxon>
        <taxon>Bacillales</taxon>
        <taxon>Bacillaceae</taxon>
        <taxon>Terribacillus</taxon>
    </lineage>
</organism>
<sequence>MVQMVFYILGVLVMLFLVVAAARQLTDLRQLITAESKQKKPETESTVPSSWNQ</sequence>
<accession>A0A285N5K0</accession>
<proteinExistence type="predicted"/>
<name>A0A285N5K0_9BACI</name>
<dbReference type="Proteomes" id="UP000219356">
    <property type="component" value="Unassembled WGS sequence"/>
</dbReference>
<evidence type="ECO:0000313" key="1">
    <source>
        <dbReference type="EMBL" id="SNZ04744.1"/>
    </source>
</evidence>
<protein>
    <submittedName>
        <fullName evidence="1">Uncharacterized protein</fullName>
    </submittedName>
</protein>
<gene>
    <name evidence="1" type="ORF">SAMN05421503_0750</name>
</gene>
<keyword evidence="2" id="KW-1185">Reference proteome</keyword>